<evidence type="ECO:0000256" key="10">
    <source>
        <dbReference type="ARBA" id="ARBA00023316"/>
    </source>
</evidence>
<evidence type="ECO:0000256" key="8">
    <source>
        <dbReference type="ARBA" id="ARBA00022801"/>
    </source>
</evidence>
<keyword evidence="7" id="KW-0479">Metal-binding</keyword>
<dbReference type="GO" id="GO:0009253">
    <property type="term" value="P:peptidoglycan catabolic process"/>
    <property type="evidence" value="ECO:0007669"/>
    <property type="project" value="InterPro"/>
</dbReference>
<keyword evidence="6" id="KW-0963">Cytoplasm</keyword>
<proteinExistence type="inferred from homology"/>
<dbReference type="PANTHER" id="PTHR30417">
    <property type="entry name" value="N-ACETYLMURAMOYL-L-ALANINE AMIDASE AMID"/>
    <property type="match status" value="1"/>
</dbReference>
<dbReference type="PANTHER" id="PTHR30417:SF4">
    <property type="entry name" value="1,6-ANHYDRO-N-ACETYLMURAMYL-L-ALANINE AMIDASE AMPD"/>
    <property type="match status" value="1"/>
</dbReference>
<dbReference type="Gene3D" id="3.40.80.10">
    <property type="entry name" value="Peptidoglycan recognition protein-like"/>
    <property type="match status" value="1"/>
</dbReference>
<name>F3GQL0_PSESJ</name>
<comment type="subcellular location">
    <subcellularLocation>
        <location evidence="3">Cytoplasm</location>
    </subcellularLocation>
</comment>
<evidence type="ECO:0000256" key="5">
    <source>
        <dbReference type="ARBA" id="ARBA00011901"/>
    </source>
</evidence>
<evidence type="ECO:0000259" key="13">
    <source>
        <dbReference type="Pfam" id="PF01510"/>
    </source>
</evidence>
<protein>
    <recommendedName>
        <fullName evidence="11">1,6-anhydro-N-acetylmuramyl-L-alanine amidase AmpD</fullName>
        <ecNumber evidence="5">3.5.1.28</ecNumber>
    </recommendedName>
    <alternativeName>
        <fullName evidence="12">N-acetylmuramoyl-L-alanine amidase</fullName>
    </alternativeName>
</protein>
<feature type="non-terminal residue" evidence="14">
    <location>
        <position position="48"/>
    </location>
</feature>
<evidence type="ECO:0000256" key="3">
    <source>
        <dbReference type="ARBA" id="ARBA00004496"/>
    </source>
</evidence>
<evidence type="ECO:0000313" key="15">
    <source>
        <dbReference type="Proteomes" id="UP000004986"/>
    </source>
</evidence>
<dbReference type="SUPFAM" id="SSF55846">
    <property type="entry name" value="N-acetylmuramoyl-L-alanine amidase-like"/>
    <property type="match status" value="1"/>
</dbReference>
<dbReference type="GO" id="GO:0008745">
    <property type="term" value="F:N-acetylmuramoyl-L-alanine amidase activity"/>
    <property type="evidence" value="ECO:0007669"/>
    <property type="project" value="UniProtKB-EC"/>
</dbReference>
<evidence type="ECO:0000256" key="2">
    <source>
        <dbReference type="ARBA" id="ARBA00001947"/>
    </source>
</evidence>
<comment type="caution">
    <text evidence="14">The sequence shown here is derived from an EMBL/GenBank/DDBJ whole genome shotgun (WGS) entry which is preliminary data.</text>
</comment>
<dbReference type="Proteomes" id="UP000004986">
    <property type="component" value="Unassembled WGS sequence"/>
</dbReference>
<dbReference type="GO" id="GO:0071555">
    <property type="term" value="P:cell wall organization"/>
    <property type="evidence" value="ECO:0007669"/>
    <property type="project" value="UniProtKB-KW"/>
</dbReference>
<feature type="non-terminal residue" evidence="14">
    <location>
        <position position="1"/>
    </location>
</feature>
<dbReference type="InterPro" id="IPR051206">
    <property type="entry name" value="NAMLAA_amidase_2"/>
</dbReference>
<comment type="similarity">
    <text evidence="4">Belongs to the N-acetylmuramoyl-L-alanine amidase 2 family.</text>
</comment>
<dbReference type="InterPro" id="IPR036505">
    <property type="entry name" value="Amidase/PGRP_sf"/>
</dbReference>
<dbReference type="GO" id="GO:0046872">
    <property type="term" value="F:metal ion binding"/>
    <property type="evidence" value="ECO:0007669"/>
    <property type="project" value="UniProtKB-KW"/>
</dbReference>
<keyword evidence="15" id="KW-1185">Reference proteome</keyword>
<dbReference type="EC" id="3.5.1.28" evidence="5"/>
<evidence type="ECO:0000256" key="11">
    <source>
        <dbReference type="ARBA" id="ARBA00039257"/>
    </source>
</evidence>
<gene>
    <name evidence="14" type="ORF">PSYPI_46145</name>
</gene>
<dbReference type="GO" id="GO:0005737">
    <property type="term" value="C:cytoplasm"/>
    <property type="evidence" value="ECO:0007669"/>
    <property type="project" value="UniProtKB-SubCell"/>
</dbReference>
<dbReference type="Pfam" id="PF01510">
    <property type="entry name" value="Amidase_2"/>
    <property type="match status" value="1"/>
</dbReference>
<comment type="cofactor">
    <cofactor evidence="2">
        <name>Zn(2+)</name>
        <dbReference type="ChEBI" id="CHEBI:29105"/>
    </cofactor>
</comment>
<evidence type="ECO:0000256" key="9">
    <source>
        <dbReference type="ARBA" id="ARBA00022833"/>
    </source>
</evidence>
<dbReference type="EMBL" id="AEAI01004176">
    <property type="protein sequence ID" value="EGH49363.1"/>
    <property type="molecule type" value="Genomic_DNA"/>
</dbReference>
<evidence type="ECO:0000256" key="1">
    <source>
        <dbReference type="ARBA" id="ARBA00001561"/>
    </source>
</evidence>
<evidence type="ECO:0000256" key="4">
    <source>
        <dbReference type="ARBA" id="ARBA00007553"/>
    </source>
</evidence>
<keyword evidence="10" id="KW-0961">Cell wall biogenesis/degradation</keyword>
<dbReference type="AlphaFoldDB" id="F3GQL0"/>
<feature type="domain" description="N-acetylmuramoyl-L-alanine amidase" evidence="13">
    <location>
        <begin position="1"/>
        <end position="47"/>
    </location>
</feature>
<reference evidence="14 15" key="1">
    <citation type="journal article" date="2011" name="PLoS Pathog.">
        <title>Dynamic evolution of pathogenicity revealed by sequencing and comparative genomics of 19 Pseudomonas syringae isolates.</title>
        <authorList>
            <person name="Baltrus D.A."/>
            <person name="Nishimura M.T."/>
            <person name="Romanchuk A."/>
            <person name="Chang J.H."/>
            <person name="Mukhtar M.S."/>
            <person name="Cherkis K."/>
            <person name="Roach J."/>
            <person name="Grant S.R."/>
            <person name="Jones C.D."/>
            <person name="Dangl J.L."/>
        </authorList>
    </citation>
    <scope>NUCLEOTIDE SEQUENCE [LARGE SCALE GENOMIC DNA]</scope>
    <source>
        <strain evidence="14 15">1704B</strain>
    </source>
</reference>
<dbReference type="InterPro" id="IPR002502">
    <property type="entry name" value="Amidase_domain"/>
</dbReference>
<sequence length="48" mass="5287">HAGVSSFQGREGCNDFSVGIELEGTDDQPFTEAQYDALIDLTRQLRQA</sequence>
<evidence type="ECO:0000256" key="6">
    <source>
        <dbReference type="ARBA" id="ARBA00022490"/>
    </source>
</evidence>
<dbReference type="GO" id="GO:0009254">
    <property type="term" value="P:peptidoglycan turnover"/>
    <property type="evidence" value="ECO:0007669"/>
    <property type="project" value="TreeGrafter"/>
</dbReference>
<comment type="catalytic activity">
    <reaction evidence="1">
        <text>Hydrolyzes the link between N-acetylmuramoyl residues and L-amino acid residues in certain cell-wall glycopeptides.</text>
        <dbReference type="EC" id="3.5.1.28"/>
    </reaction>
</comment>
<accession>F3GQL0</accession>
<evidence type="ECO:0000256" key="7">
    <source>
        <dbReference type="ARBA" id="ARBA00022723"/>
    </source>
</evidence>
<evidence type="ECO:0000256" key="12">
    <source>
        <dbReference type="ARBA" id="ARBA00042615"/>
    </source>
</evidence>
<organism evidence="14 15">
    <name type="scientific">Pseudomonas syringae pv. pisi str. 1704B</name>
    <dbReference type="NCBI Taxonomy" id="629263"/>
    <lineage>
        <taxon>Bacteria</taxon>
        <taxon>Pseudomonadati</taxon>
        <taxon>Pseudomonadota</taxon>
        <taxon>Gammaproteobacteria</taxon>
        <taxon>Pseudomonadales</taxon>
        <taxon>Pseudomonadaceae</taxon>
        <taxon>Pseudomonas</taxon>
        <taxon>Pseudomonas syringae</taxon>
    </lineage>
</organism>
<evidence type="ECO:0000313" key="14">
    <source>
        <dbReference type="EMBL" id="EGH49363.1"/>
    </source>
</evidence>
<keyword evidence="8" id="KW-0378">Hydrolase</keyword>
<keyword evidence="9" id="KW-0862">Zinc</keyword>